<evidence type="ECO:0000259" key="2">
    <source>
        <dbReference type="PROSITE" id="PS50943"/>
    </source>
</evidence>
<dbReference type="SMART" id="SM00530">
    <property type="entry name" value="HTH_XRE"/>
    <property type="match status" value="1"/>
</dbReference>
<feature type="region of interest" description="Disordered" evidence="1">
    <location>
        <begin position="1"/>
        <end position="32"/>
    </location>
</feature>
<dbReference type="EMBL" id="WIXJ01000007">
    <property type="protein sequence ID" value="MQY52120.1"/>
    <property type="molecule type" value="Genomic_DNA"/>
</dbReference>
<gene>
    <name evidence="3" type="ORF">GHK24_10080</name>
</gene>
<dbReference type="Gene3D" id="1.10.260.40">
    <property type="entry name" value="lambda repressor-like DNA-binding domains"/>
    <property type="match status" value="1"/>
</dbReference>
<sequence length="318" mass="34798">MNGGDARQLPAPGSISSTSSSDTTSGNPGRAQALGAFLRARRESLDPARVGVSRLGRRRTPGLRRDDVAQLAGISVTWYTRLEQGRSPRASSKVLDAIAAALQCSAAETRHLFTLAGIERASGAALAPACEHLSDSSQAILDQLNPFPAVIQNARFSIIGFNAAYQQLVGVDIAALEKEDRNCLYLALAHPVWRARILDWDEVMPRMVAMFRAAMAEHADDPRWQEQLQRYFAISAEFQHVWQRNEVRGIENQSKRFQHPQLGVLNLQQTNWWSAPKNGDRLLVYLPADEASAESLRCLGKMTAEGAGVGDKVDAGRG</sequence>
<dbReference type="PROSITE" id="PS50943">
    <property type="entry name" value="HTH_CROC1"/>
    <property type="match status" value="1"/>
</dbReference>
<reference evidence="3 4" key="1">
    <citation type="submission" date="2019-10" db="EMBL/GenBank/DDBJ databases">
        <title>Whole-genome sequence of the purple nonsulfur photosynthetic bacterium Rhodocyclus tenuis.</title>
        <authorList>
            <person name="Kyndt J.A."/>
            <person name="Meyer T.E."/>
        </authorList>
    </citation>
    <scope>NUCLEOTIDE SEQUENCE [LARGE SCALE GENOMIC DNA]</scope>
    <source>
        <strain evidence="3 4">DSM 110</strain>
    </source>
</reference>
<dbReference type="InterPro" id="IPR041413">
    <property type="entry name" value="MLTR_LBD"/>
</dbReference>
<dbReference type="InterPro" id="IPR010982">
    <property type="entry name" value="Lambda_DNA-bd_dom_sf"/>
</dbReference>
<dbReference type="AlphaFoldDB" id="A0A6L5JZX4"/>
<accession>A0A6L5JZX4</accession>
<dbReference type="Gene3D" id="3.30.450.180">
    <property type="match status" value="1"/>
</dbReference>
<dbReference type="PANTHER" id="PTHR35010">
    <property type="entry name" value="BLL4672 PROTEIN-RELATED"/>
    <property type="match status" value="1"/>
</dbReference>
<dbReference type="Pfam" id="PF13560">
    <property type="entry name" value="HTH_31"/>
    <property type="match status" value="1"/>
</dbReference>
<dbReference type="Proteomes" id="UP000480275">
    <property type="component" value="Unassembled WGS sequence"/>
</dbReference>
<dbReference type="GO" id="GO:0003677">
    <property type="term" value="F:DNA binding"/>
    <property type="evidence" value="ECO:0007669"/>
    <property type="project" value="InterPro"/>
</dbReference>
<protein>
    <submittedName>
        <fullName evidence="3">Helix-turn-helix domain-containing protein</fullName>
    </submittedName>
</protein>
<feature type="compositionally biased region" description="Low complexity" evidence="1">
    <location>
        <begin position="14"/>
        <end position="25"/>
    </location>
</feature>
<name>A0A6L5JZX4_RHOTE</name>
<dbReference type="Pfam" id="PF17765">
    <property type="entry name" value="MLTR_LBD"/>
    <property type="match status" value="1"/>
</dbReference>
<organism evidence="3 4">
    <name type="scientific">Rhodocyclus tenuis</name>
    <name type="common">Rhodospirillum tenue</name>
    <dbReference type="NCBI Taxonomy" id="1066"/>
    <lineage>
        <taxon>Bacteria</taxon>
        <taxon>Pseudomonadati</taxon>
        <taxon>Pseudomonadota</taxon>
        <taxon>Betaproteobacteria</taxon>
        <taxon>Rhodocyclales</taxon>
        <taxon>Rhodocyclaceae</taxon>
        <taxon>Rhodocyclus</taxon>
    </lineage>
</organism>
<evidence type="ECO:0000256" key="1">
    <source>
        <dbReference type="SAM" id="MobiDB-lite"/>
    </source>
</evidence>
<comment type="caution">
    <text evidence="3">The sequence shown here is derived from an EMBL/GenBank/DDBJ whole genome shotgun (WGS) entry which is preliminary data.</text>
</comment>
<evidence type="ECO:0000313" key="3">
    <source>
        <dbReference type="EMBL" id="MQY52120.1"/>
    </source>
</evidence>
<evidence type="ECO:0000313" key="4">
    <source>
        <dbReference type="Proteomes" id="UP000480275"/>
    </source>
</evidence>
<feature type="domain" description="HTH cro/C1-type" evidence="2">
    <location>
        <begin position="62"/>
        <end position="109"/>
    </location>
</feature>
<proteinExistence type="predicted"/>
<dbReference type="CDD" id="cd00093">
    <property type="entry name" value="HTH_XRE"/>
    <property type="match status" value="1"/>
</dbReference>
<dbReference type="InterPro" id="IPR001387">
    <property type="entry name" value="Cro/C1-type_HTH"/>
</dbReference>
<dbReference type="SUPFAM" id="SSF47413">
    <property type="entry name" value="lambda repressor-like DNA-binding domains"/>
    <property type="match status" value="1"/>
</dbReference>
<dbReference type="PANTHER" id="PTHR35010:SF2">
    <property type="entry name" value="BLL4672 PROTEIN"/>
    <property type="match status" value="1"/>
</dbReference>
<dbReference type="OrthoDB" id="5346389at2"/>